<dbReference type="AlphaFoldDB" id="K1TE44"/>
<organism evidence="3">
    <name type="scientific">human gut metagenome</name>
    <dbReference type="NCBI Taxonomy" id="408170"/>
    <lineage>
        <taxon>unclassified sequences</taxon>
        <taxon>metagenomes</taxon>
        <taxon>organismal metagenomes</taxon>
    </lineage>
</organism>
<dbReference type="Pfam" id="PF16592">
    <property type="entry name" value="Cas9_REC"/>
    <property type="match status" value="1"/>
</dbReference>
<evidence type="ECO:0000259" key="2">
    <source>
        <dbReference type="Pfam" id="PF16592"/>
    </source>
</evidence>
<sequence length="436" mass="51445">MRLFSEAETAADRRSHRVSRRRREREKARIAYLKEVFAEEINKKDPGFFQRLEDSKYYEEDKREHQPFALFADSGYTDKEYYKDFPTIFHLRKALLEADKDGKEYDVRLVYLAILNMFKHRGHFLNATLDEKSGGNLDEYIDKLYKDLYEYFDIAIKKIDISEIKNILSSKDLSNTGRLESLLDIFELSKGKNKRETEIFKLVCGLKGKLPKIFGEDSFSEELVNFSMSFRDANYDEEIITLEDNLSEEYFEMVMNLKQIHDWSVLENIMNGQAYISQARVLAYEKHEKDLKILKSFFKKNSMTEYNKMFRQMNDNNYSSYVGSVNYKNESIRRGSKCNSEEFFKSILKAIKEWDDCEEKIYIEDEIEKGTFLPKQITTSNGVIPNQVHKNELKKILTNAEIYLPFLSSKDESGLTVSERIVEMFSFLNTLLCWTN</sequence>
<dbReference type="NCBIfam" id="TIGR01865">
    <property type="entry name" value="cas_Csn1"/>
    <property type="match status" value="1"/>
</dbReference>
<gene>
    <name evidence="3" type="ORF">OBE_10515</name>
</gene>
<name>K1TE44_9ZZZZ</name>
<comment type="caution">
    <text evidence="3">The sequence shown here is derived from an EMBL/GenBank/DDBJ whole genome shotgun (WGS) entry which is preliminary data.</text>
</comment>
<feature type="domain" description="CRISPR-associated endonuclease Cas9 REC lobe" evidence="2">
    <location>
        <begin position="141"/>
        <end position="424"/>
    </location>
</feature>
<evidence type="ECO:0000313" key="3">
    <source>
        <dbReference type="EMBL" id="EKC57471.1"/>
    </source>
</evidence>
<feature type="region of interest" description="Disordered" evidence="1">
    <location>
        <begin position="1"/>
        <end position="25"/>
    </location>
</feature>
<protein>
    <submittedName>
        <fullName evidence="3">Csn1 family CRISPR-associated protein</fullName>
    </submittedName>
</protein>
<dbReference type="EMBL" id="AJWZ01007237">
    <property type="protein sequence ID" value="EKC57471.1"/>
    <property type="molecule type" value="Genomic_DNA"/>
</dbReference>
<dbReference type="GO" id="GO:0004519">
    <property type="term" value="F:endonuclease activity"/>
    <property type="evidence" value="ECO:0007669"/>
    <property type="project" value="InterPro"/>
</dbReference>
<accession>K1TE44</accession>
<feature type="compositionally biased region" description="Basic residues" evidence="1">
    <location>
        <begin position="14"/>
        <end position="24"/>
    </location>
</feature>
<dbReference type="InterPro" id="IPR028629">
    <property type="entry name" value="Cas9"/>
</dbReference>
<dbReference type="InterPro" id="IPR032240">
    <property type="entry name" value="Cas9_REC"/>
</dbReference>
<evidence type="ECO:0000256" key="1">
    <source>
        <dbReference type="SAM" id="MobiDB-lite"/>
    </source>
</evidence>
<proteinExistence type="predicted"/>
<reference evidence="3" key="1">
    <citation type="journal article" date="2013" name="Environ. Microbiol.">
        <title>Microbiota from the distal guts of lean and obese adolescents exhibit partial functional redundancy besides clear differences in community structure.</title>
        <authorList>
            <person name="Ferrer M."/>
            <person name="Ruiz A."/>
            <person name="Lanza F."/>
            <person name="Haange S.B."/>
            <person name="Oberbach A."/>
            <person name="Till H."/>
            <person name="Bargiela R."/>
            <person name="Campoy C."/>
            <person name="Segura M.T."/>
            <person name="Richter M."/>
            <person name="von Bergen M."/>
            <person name="Seifert J."/>
            <person name="Suarez A."/>
        </authorList>
    </citation>
    <scope>NUCLEOTIDE SEQUENCE</scope>
</reference>